<dbReference type="OrthoDB" id="5241155at2"/>
<evidence type="ECO:0000313" key="9">
    <source>
        <dbReference type="EMBL" id="PYC71593.1"/>
    </source>
</evidence>
<dbReference type="Pfam" id="PF00441">
    <property type="entry name" value="Acyl-CoA_dh_1"/>
    <property type="match status" value="1"/>
</dbReference>
<evidence type="ECO:0000313" key="10">
    <source>
        <dbReference type="Proteomes" id="UP000248333"/>
    </source>
</evidence>
<dbReference type="InterPro" id="IPR036250">
    <property type="entry name" value="AcylCo_DH-like_C"/>
</dbReference>
<keyword evidence="5" id="KW-0560">Oxidoreductase</keyword>
<dbReference type="Gene3D" id="1.20.140.10">
    <property type="entry name" value="Butyryl-CoA Dehydrogenase, subunit A, domain 3"/>
    <property type="match status" value="1"/>
</dbReference>
<dbReference type="SUPFAM" id="SSF56645">
    <property type="entry name" value="Acyl-CoA dehydrogenase NM domain-like"/>
    <property type="match status" value="1"/>
</dbReference>
<dbReference type="InterPro" id="IPR006089">
    <property type="entry name" value="Acyl-CoA_DH_CS"/>
</dbReference>
<organism evidence="9 10">
    <name type="scientific">Micromonospora arborensis</name>
    <dbReference type="NCBI Taxonomy" id="2116518"/>
    <lineage>
        <taxon>Bacteria</taxon>
        <taxon>Bacillati</taxon>
        <taxon>Actinomycetota</taxon>
        <taxon>Actinomycetes</taxon>
        <taxon>Micromonosporales</taxon>
        <taxon>Micromonosporaceae</taxon>
        <taxon>Micromonospora</taxon>
    </lineage>
</organism>
<dbReference type="InterPro" id="IPR009100">
    <property type="entry name" value="AcylCoA_DH/oxidase_NM_dom_sf"/>
</dbReference>
<gene>
    <name evidence="9" type="ORF">C7C45_11220</name>
</gene>
<sequence>MSFDWTAEQRARYQNIIAAVRALPAPADGHFTREEWRQCAPLGLPGLSVPTEYGGGGLDAVGAAHAMEAFGRGYPDMGLVFGVAAHLFACAMPITEHGTAEIRERVLPRLCDGTWIAGNAITEDEAGSDVTALTTKAVRTPDGYRLSGEKSFVSNGPLADVFVVYATTDPDLGFLGVSAFVVERDAPGVTVEGPLPKIVLARCPAGRLRLADTPVPESARLGAEGRGAAIFQSSMHWERTCLFAGYLGLMDRVVQRCVAYARERRQFGAPIGSFQAVRHRIADMKLRLEGARSLLYRACAARDAGDAVLLAALAKAAVSEAAVHTATDALQVFGAAAYLGGSPEEKALLDALPSTVFSGTSEMQREIIGKELGL</sequence>
<evidence type="ECO:0000259" key="7">
    <source>
        <dbReference type="Pfam" id="PF02770"/>
    </source>
</evidence>
<name>A0A318NRF2_9ACTN</name>
<comment type="similarity">
    <text evidence="2 5">Belongs to the acyl-CoA dehydrogenase family.</text>
</comment>
<dbReference type="RefSeq" id="WP_110563559.1">
    <property type="nucleotide sequence ID" value="NZ_PYBV01000013.1"/>
</dbReference>
<evidence type="ECO:0000256" key="2">
    <source>
        <dbReference type="ARBA" id="ARBA00009347"/>
    </source>
</evidence>
<dbReference type="InterPro" id="IPR009075">
    <property type="entry name" value="AcylCo_DH/oxidase_C"/>
</dbReference>
<proteinExistence type="inferred from homology"/>
<evidence type="ECO:0000259" key="6">
    <source>
        <dbReference type="Pfam" id="PF00441"/>
    </source>
</evidence>
<dbReference type="Pfam" id="PF02771">
    <property type="entry name" value="Acyl-CoA_dh_N"/>
    <property type="match status" value="1"/>
</dbReference>
<keyword evidence="10" id="KW-1185">Reference proteome</keyword>
<dbReference type="Proteomes" id="UP000248333">
    <property type="component" value="Unassembled WGS sequence"/>
</dbReference>
<keyword evidence="4 5" id="KW-0274">FAD</keyword>
<accession>A0A318NRF2</accession>
<evidence type="ECO:0000256" key="1">
    <source>
        <dbReference type="ARBA" id="ARBA00001974"/>
    </source>
</evidence>
<feature type="domain" description="Acyl-CoA dehydrogenase/oxidase C-terminal" evidence="6">
    <location>
        <begin position="225"/>
        <end position="372"/>
    </location>
</feature>
<dbReference type="InterPro" id="IPR006091">
    <property type="entry name" value="Acyl-CoA_Oxase/DH_mid-dom"/>
</dbReference>
<dbReference type="InterPro" id="IPR013786">
    <property type="entry name" value="AcylCoA_DH/ox_N"/>
</dbReference>
<dbReference type="Gene3D" id="2.40.110.10">
    <property type="entry name" value="Butyryl-CoA Dehydrogenase, subunit A, domain 2"/>
    <property type="match status" value="1"/>
</dbReference>
<feature type="domain" description="Acyl-CoA oxidase/dehydrogenase middle" evidence="7">
    <location>
        <begin position="120"/>
        <end position="212"/>
    </location>
</feature>
<dbReference type="Pfam" id="PF02770">
    <property type="entry name" value="Acyl-CoA_dh_M"/>
    <property type="match status" value="1"/>
</dbReference>
<reference evidence="9 10" key="1">
    <citation type="submission" date="2018-03" db="EMBL/GenBank/DDBJ databases">
        <title>Bioinformatic expansion and discovery of thiopeptide antibiotics.</title>
        <authorList>
            <person name="Schwalen C.J."/>
            <person name="Hudson G.A."/>
            <person name="Mitchell D.A."/>
        </authorList>
    </citation>
    <scope>NUCLEOTIDE SEQUENCE [LARGE SCALE GENOMIC DNA]</scope>
    <source>
        <strain evidence="9 10">NRRL 8041</strain>
    </source>
</reference>
<dbReference type="SUPFAM" id="SSF47203">
    <property type="entry name" value="Acyl-CoA dehydrogenase C-terminal domain-like"/>
    <property type="match status" value="1"/>
</dbReference>
<dbReference type="EMBL" id="PYBV01000013">
    <property type="protein sequence ID" value="PYC71593.1"/>
    <property type="molecule type" value="Genomic_DNA"/>
</dbReference>
<comment type="caution">
    <text evidence="9">The sequence shown here is derived from an EMBL/GenBank/DDBJ whole genome shotgun (WGS) entry which is preliminary data.</text>
</comment>
<keyword evidence="3 5" id="KW-0285">Flavoprotein</keyword>
<dbReference type="AlphaFoldDB" id="A0A318NRF2"/>
<dbReference type="PANTHER" id="PTHR43884">
    <property type="entry name" value="ACYL-COA DEHYDROGENASE"/>
    <property type="match status" value="1"/>
</dbReference>
<dbReference type="InterPro" id="IPR046373">
    <property type="entry name" value="Acyl-CoA_Oxase/DH_mid-dom_sf"/>
</dbReference>
<dbReference type="PROSITE" id="PS00072">
    <property type="entry name" value="ACYL_COA_DH_1"/>
    <property type="match status" value="1"/>
</dbReference>
<evidence type="ECO:0000256" key="4">
    <source>
        <dbReference type="ARBA" id="ARBA00022827"/>
    </source>
</evidence>
<protein>
    <submittedName>
        <fullName evidence="9">Acyl-CoA dehydrogenase</fullName>
    </submittedName>
</protein>
<dbReference type="GO" id="GO:0003995">
    <property type="term" value="F:acyl-CoA dehydrogenase activity"/>
    <property type="evidence" value="ECO:0007669"/>
    <property type="project" value="InterPro"/>
</dbReference>
<dbReference type="Gene3D" id="1.10.540.10">
    <property type="entry name" value="Acyl-CoA dehydrogenase/oxidase, N-terminal domain"/>
    <property type="match status" value="1"/>
</dbReference>
<evidence type="ECO:0000256" key="5">
    <source>
        <dbReference type="RuleBase" id="RU362125"/>
    </source>
</evidence>
<feature type="domain" description="Acyl-CoA dehydrogenase/oxidase N-terminal" evidence="8">
    <location>
        <begin position="27"/>
        <end position="113"/>
    </location>
</feature>
<evidence type="ECO:0000259" key="8">
    <source>
        <dbReference type="Pfam" id="PF02771"/>
    </source>
</evidence>
<comment type="cofactor">
    <cofactor evidence="1 5">
        <name>FAD</name>
        <dbReference type="ChEBI" id="CHEBI:57692"/>
    </cofactor>
</comment>
<evidence type="ECO:0000256" key="3">
    <source>
        <dbReference type="ARBA" id="ARBA00022630"/>
    </source>
</evidence>
<dbReference type="GO" id="GO:0050660">
    <property type="term" value="F:flavin adenine dinucleotide binding"/>
    <property type="evidence" value="ECO:0007669"/>
    <property type="project" value="InterPro"/>
</dbReference>
<dbReference type="InterPro" id="IPR037069">
    <property type="entry name" value="AcylCoA_DH/ox_N_sf"/>
</dbReference>
<dbReference type="PANTHER" id="PTHR43884:SF12">
    <property type="entry name" value="ISOVALERYL-COA DEHYDROGENASE, MITOCHONDRIAL-RELATED"/>
    <property type="match status" value="1"/>
</dbReference>